<dbReference type="EMBL" id="VSSQ01033037">
    <property type="protein sequence ID" value="MPM84511.1"/>
    <property type="molecule type" value="Genomic_DNA"/>
</dbReference>
<protein>
    <submittedName>
        <fullName evidence="1">Uncharacterized protein</fullName>
    </submittedName>
</protein>
<organism evidence="1">
    <name type="scientific">bioreactor metagenome</name>
    <dbReference type="NCBI Taxonomy" id="1076179"/>
    <lineage>
        <taxon>unclassified sequences</taxon>
        <taxon>metagenomes</taxon>
        <taxon>ecological metagenomes</taxon>
    </lineage>
</organism>
<evidence type="ECO:0000313" key="1">
    <source>
        <dbReference type="EMBL" id="MPM84511.1"/>
    </source>
</evidence>
<comment type="caution">
    <text evidence="1">The sequence shown here is derived from an EMBL/GenBank/DDBJ whole genome shotgun (WGS) entry which is preliminary data.</text>
</comment>
<accession>A0A645D5J5</accession>
<proteinExistence type="predicted"/>
<sequence length="63" mass="6363">MRIVELGGHADAVPADYPALADAVIAAAQDDDRPAVIAVIGAGDLNAVVPLLTKKLEKISAGD</sequence>
<dbReference type="AlphaFoldDB" id="A0A645D5J5"/>
<gene>
    <name evidence="1" type="ORF">SDC9_131584</name>
</gene>
<reference evidence="1" key="1">
    <citation type="submission" date="2019-08" db="EMBL/GenBank/DDBJ databases">
        <authorList>
            <person name="Kucharzyk K."/>
            <person name="Murdoch R.W."/>
            <person name="Higgins S."/>
            <person name="Loffler F."/>
        </authorList>
    </citation>
    <scope>NUCLEOTIDE SEQUENCE</scope>
</reference>
<name>A0A645D5J5_9ZZZZ</name>